<reference evidence="1 2" key="1">
    <citation type="submission" date="2022-12" db="EMBL/GenBank/DDBJ databases">
        <title>Chromosome-scale assembly of the Ensete ventricosum genome.</title>
        <authorList>
            <person name="Dussert Y."/>
            <person name="Stocks J."/>
            <person name="Wendawek A."/>
            <person name="Woldeyes F."/>
            <person name="Nichols R.A."/>
            <person name="Borrell J.S."/>
        </authorList>
    </citation>
    <scope>NUCLEOTIDE SEQUENCE [LARGE SCALE GENOMIC DNA]</scope>
    <source>
        <strain evidence="2">cv. Maze</strain>
        <tissue evidence="1">Seeds</tissue>
    </source>
</reference>
<protein>
    <submittedName>
        <fullName evidence="1">Uncharacterized protein</fullName>
    </submittedName>
</protein>
<organism evidence="1 2">
    <name type="scientific">Ensete ventricosum</name>
    <name type="common">Abyssinian banana</name>
    <name type="synonym">Musa ensete</name>
    <dbReference type="NCBI Taxonomy" id="4639"/>
    <lineage>
        <taxon>Eukaryota</taxon>
        <taxon>Viridiplantae</taxon>
        <taxon>Streptophyta</taxon>
        <taxon>Embryophyta</taxon>
        <taxon>Tracheophyta</taxon>
        <taxon>Spermatophyta</taxon>
        <taxon>Magnoliopsida</taxon>
        <taxon>Liliopsida</taxon>
        <taxon>Zingiberales</taxon>
        <taxon>Musaceae</taxon>
        <taxon>Ensete</taxon>
    </lineage>
</organism>
<dbReference type="Proteomes" id="UP001222027">
    <property type="component" value="Unassembled WGS sequence"/>
</dbReference>
<gene>
    <name evidence="1" type="ORF">OPV22_014699</name>
</gene>
<accession>A0AAV8R3V2</accession>
<name>A0AAV8R3V2_ENSVE</name>
<evidence type="ECO:0000313" key="2">
    <source>
        <dbReference type="Proteomes" id="UP001222027"/>
    </source>
</evidence>
<dbReference type="AlphaFoldDB" id="A0AAV8R3V2"/>
<dbReference type="EMBL" id="JAQQAF010000004">
    <property type="protein sequence ID" value="KAJ8492978.1"/>
    <property type="molecule type" value="Genomic_DNA"/>
</dbReference>
<comment type="caution">
    <text evidence="1">The sequence shown here is derived from an EMBL/GenBank/DDBJ whole genome shotgun (WGS) entry which is preliminary data.</text>
</comment>
<evidence type="ECO:0000313" key="1">
    <source>
        <dbReference type="EMBL" id="KAJ8492978.1"/>
    </source>
</evidence>
<keyword evidence="2" id="KW-1185">Reference proteome</keyword>
<proteinExistence type="predicted"/>
<sequence length="105" mass="11218">MISGSSPTTVRLFIIRGRSDDSQLDAFIRALGFAHLSFPPVAASHPAVAVAAMDLAVDGRCVLLLGSKEGCASQIQFSFHIPSLIGQQDLEGMLLHEELNCAQPR</sequence>